<feature type="compositionally biased region" description="Basic and acidic residues" evidence="1">
    <location>
        <begin position="72"/>
        <end position="91"/>
    </location>
</feature>
<comment type="caution">
    <text evidence="2">The sequence shown here is derived from an EMBL/GenBank/DDBJ whole genome shotgun (WGS) entry which is preliminary data.</text>
</comment>
<accession>A0A927QEK7</accession>
<feature type="region of interest" description="Disordered" evidence="1">
    <location>
        <begin position="26"/>
        <end position="93"/>
    </location>
</feature>
<protein>
    <submittedName>
        <fullName evidence="2">Uncharacterized protein</fullName>
    </submittedName>
</protein>
<name>A0A927QEK7_9ACTN</name>
<evidence type="ECO:0000313" key="3">
    <source>
        <dbReference type="Proteomes" id="UP000661025"/>
    </source>
</evidence>
<dbReference type="RefSeq" id="WP_192360342.1">
    <property type="nucleotide sequence ID" value="NZ_CP119182.1"/>
</dbReference>
<reference evidence="2" key="1">
    <citation type="submission" date="2020-09" db="EMBL/GenBank/DDBJ databases">
        <title>Streptomyces canutascabiei sp. nov., which causes potato common scab and is distributed across the world.</title>
        <authorList>
            <person name="Nguyen H.P."/>
            <person name="Weisberg A.J."/>
            <person name="Chang J.H."/>
            <person name="Clarke C.R."/>
        </authorList>
    </citation>
    <scope>NUCLEOTIDE SEQUENCE</scope>
    <source>
        <strain evidence="2">ID-01-6.2a</strain>
    </source>
</reference>
<evidence type="ECO:0000313" key="2">
    <source>
        <dbReference type="EMBL" id="MBD9723461.1"/>
    </source>
</evidence>
<gene>
    <name evidence="2" type="ORF">IHE70_09425</name>
</gene>
<dbReference type="GeneID" id="79933755"/>
<sequence>MNATADNSYATCPRCKWAGKLRKDGTMRKHRESVDMGRFTMAGGLPQQTDGDICPGSGEKPWETGLPEGYELPEKNEHGGWKRPEAQEDTKTTGFLVDPHTWLRGRLNKRYVVVELGRNYFAIRDTRTDLDVGTRTSREEADAKAAQLNFA</sequence>
<feature type="compositionally biased region" description="Basic and acidic residues" evidence="1">
    <location>
        <begin position="26"/>
        <end position="35"/>
    </location>
</feature>
<dbReference type="EMBL" id="JACYXT010000003">
    <property type="protein sequence ID" value="MBD9723461.1"/>
    <property type="molecule type" value="Genomic_DNA"/>
</dbReference>
<organism evidence="2 3">
    <name type="scientific">Streptomyces caniscabiei</name>
    <dbReference type="NCBI Taxonomy" id="2746961"/>
    <lineage>
        <taxon>Bacteria</taxon>
        <taxon>Bacillati</taxon>
        <taxon>Actinomycetota</taxon>
        <taxon>Actinomycetes</taxon>
        <taxon>Kitasatosporales</taxon>
        <taxon>Streptomycetaceae</taxon>
        <taxon>Streptomyces</taxon>
    </lineage>
</organism>
<dbReference type="AlphaFoldDB" id="A0A927QEK7"/>
<proteinExistence type="predicted"/>
<evidence type="ECO:0000256" key="1">
    <source>
        <dbReference type="SAM" id="MobiDB-lite"/>
    </source>
</evidence>
<dbReference type="Proteomes" id="UP000661025">
    <property type="component" value="Unassembled WGS sequence"/>
</dbReference>